<dbReference type="GO" id="GO:0003755">
    <property type="term" value="F:peptidyl-prolyl cis-trans isomerase activity"/>
    <property type="evidence" value="ECO:0007669"/>
    <property type="project" value="UniProtKB-UniRule"/>
</dbReference>
<feature type="compositionally biased region" description="Acidic residues" evidence="5">
    <location>
        <begin position="59"/>
        <end position="93"/>
    </location>
</feature>
<keyword evidence="3 4" id="KW-0413">Isomerase</keyword>
<dbReference type="EC" id="5.2.1.8" evidence="4"/>
<dbReference type="PROSITE" id="PS50072">
    <property type="entry name" value="CSA_PPIASE_2"/>
    <property type="match status" value="1"/>
</dbReference>
<dbReference type="RefSeq" id="WP_146663096.1">
    <property type="nucleotide sequence ID" value="NZ_CP019791.1"/>
</dbReference>
<feature type="compositionally biased region" description="Acidic residues" evidence="5">
    <location>
        <begin position="28"/>
        <end position="37"/>
    </location>
</feature>
<comment type="similarity">
    <text evidence="1 4">Belongs to the cyclophilin-type PPIase family.</text>
</comment>
<dbReference type="InterPro" id="IPR020892">
    <property type="entry name" value="Cyclophilin-type_PPIase_CS"/>
</dbReference>
<organism evidence="7 8">
    <name type="scientific">Anaerohalosphaera lusitana</name>
    <dbReference type="NCBI Taxonomy" id="1936003"/>
    <lineage>
        <taxon>Bacteria</taxon>
        <taxon>Pseudomonadati</taxon>
        <taxon>Planctomycetota</taxon>
        <taxon>Phycisphaerae</taxon>
        <taxon>Sedimentisphaerales</taxon>
        <taxon>Anaerohalosphaeraceae</taxon>
        <taxon>Anaerohalosphaera</taxon>
    </lineage>
</organism>
<accession>A0A1U9NNJ5</accession>
<evidence type="ECO:0000256" key="4">
    <source>
        <dbReference type="RuleBase" id="RU363019"/>
    </source>
</evidence>
<dbReference type="PROSITE" id="PS51257">
    <property type="entry name" value="PROKAR_LIPOPROTEIN"/>
    <property type="match status" value="1"/>
</dbReference>
<evidence type="ECO:0000256" key="1">
    <source>
        <dbReference type="ARBA" id="ARBA00007365"/>
    </source>
</evidence>
<keyword evidence="8" id="KW-1185">Reference proteome</keyword>
<sequence length="269" mass="29294" precursor="true">MKSLKYLLTFALVAGVISFGIAGCGGDEEATEIEQPETEQVQPDEPTEPEAERARQEPTEEIETEPAEEESAAEPEQEPDQEDSDQPEEEQAAQDEPLKVRLATTKGEIVIELYQEDAPITVANFMSYVLDGDYDGTIFHRVIPGFMIQGGGLTPTMERAPMNASIKNEAGSNLANQRGTVAMARKTDPDSATNQFFINLTDNPHLNYGGPGQPGYAVFGKVVEGMDVVQEIAQVQTETVGEFQNVPADPVIIEKAEVATDTQVDAERF</sequence>
<name>A0A1U9NNJ5_9BACT</name>
<evidence type="ECO:0000259" key="6">
    <source>
        <dbReference type="PROSITE" id="PS50072"/>
    </source>
</evidence>
<evidence type="ECO:0000313" key="8">
    <source>
        <dbReference type="Proteomes" id="UP000189674"/>
    </source>
</evidence>
<feature type="chain" id="PRO_5011812465" description="Peptidyl-prolyl cis-trans isomerase" evidence="4">
    <location>
        <begin position="23"/>
        <end position="269"/>
    </location>
</feature>
<dbReference type="EMBL" id="CP019791">
    <property type="protein sequence ID" value="AQT69405.1"/>
    <property type="molecule type" value="Genomic_DNA"/>
</dbReference>
<gene>
    <name evidence="7" type="primary">ppiA</name>
    <name evidence="7" type="ORF">STSP2_02594</name>
</gene>
<dbReference type="PRINTS" id="PR00153">
    <property type="entry name" value="CSAPPISMRASE"/>
</dbReference>
<dbReference type="AlphaFoldDB" id="A0A1U9NNJ5"/>
<feature type="signal peptide" evidence="4">
    <location>
        <begin position="1"/>
        <end position="22"/>
    </location>
</feature>
<dbReference type="GO" id="GO:0006457">
    <property type="term" value="P:protein folding"/>
    <property type="evidence" value="ECO:0007669"/>
    <property type="project" value="InterPro"/>
</dbReference>
<evidence type="ECO:0000256" key="2">
    <source>
        <dbReference type="ARBA" id="ARBA00023110"/>
    </source>
</evidence>
<dbReference type="SUPFAM" id="SSF50891">
    <property type="entry name" value="Cyclophilin-like"/>
    <property type="match status" value="1"/>
</dbReference>
<evidence type="ECO:0000256" key="3">
    <source>
        <dbReference type="ARBA" id="ARBA00023235"/>
    </source>
</evidence>
<proteinExistence type="inferred from homology"/>
<dbReference type="PROSITE" id="PS00170">
    <property type="entry name" value="CSA_PPIASE_1"/>
    <property type="match status" value="1"/>
</dbReference>
<comment type="catalytic activity">
    <reaction evidence="4">
        <text>[protein]-peptidylproline (omega=180) = [protein]-peptidylproline (omega=0)</text>
        <dbReference type="Rhea" id="RHEA:16237"/>
        <dbReference type="Rhea" id="RHEA-COMP:10747"/>
        <dbReference type="Rhea" id="RHEA-COMP:10748"/>
        <dbReference type="ChEBI" id="CHEBI:83833"/>
        <dbReference type="ChEBI" id="CHEBI:83834"/>
        <dbReference type="EC" id="5.2.1.8"/>
    </reaction>
</comment>
<comment type="function">
    <text evidence="4">PPIases accelerate the folding of proteins. It catalyzes the cis-trans isomerization of proline imidic peptide bonds in oligopeptides.</text>
</comment>
<feature type="region of interest" description="Disordered" evidence="5">
    <location>
        <begin position="28"/>
        <end position="100"/>
    </location>
</feature>
<dbReference type="OrthoDB" id="270889at2"/>
<dbReference type="KEGG" id="alus:STSP2_02594"/>
<protein>
    <recommendedName>
        <fullName evidence="4">Peptidyl-prolyl cis-trans isomerase</fullName>
        <shortName evidence="4">PPIase</shortName>
        <ecNumber evidence="4">5.2.1.8</ecNumber>
    </recommendedName>
</protein>
<dbReference type="Pfam" id="PF00160">
    <property type="entry name" value="Pro_isomerase"/>
    <property type="match status" value="1"/>
</dbReference>
<dbReference type="Gene3D" id="2.40.100.10">
    <property type="entry name" value="Cyclophilin-like"/>
    <property type="match status" value="1"/>
</dbReference>
<dbReference type="InterPro" id="IPR029000">
    <property type="entry name" value="Cyclophilin-like_dom_sf"/>
</dbReference>
<evidence type="ECO:0000313" key="7">
    <source>
        <dbReference type="EMBL" id="AQT69405.1"/>
    </source>
</evidence>
<dbReference type="Proteomes" id="UP000189674">
    <property type="component" value="Chromosome"/>
</dbReference>
<dbReference type="PANTHER" id="PTHR43246">
    <property type="entry name" value="PEPTIDYL-PROLYL CIS-TRANS ISOMERASE CYP38, CHLOROPLASTIC"/>
    <property type="match status" value="1"/>
</dbReference>
<evidence type="ECO:0000256" key="5">
    <source>
        <dbReference type="SAM" id="MobiDB-lite"/>
    </source>
</evidence>
<feature type="domain" description="PPIase cyclophilin-type" evidence="6">
    <location>
        <begin position="107"/>
        <end position="258"/>
    </location>
</feature>
<keyword evidence="2 4" id="KW-0697">Rotamase</keyword>
<dbReference type="InterPro" id="IPR002130">
    <property type="entry name" value="Cyclophilin-type_PPIase_dom"/>
</dbReference>
<reference evidence="8" key="1">
    <citation type="submission" date="2017-02" db="EMBL/GenBank/DDBJ databases">
        <title>Comparative genomics and description of representatives of a novel lineage of planctomycetes thriving in anoxic sediments.</title>
        <authorList>
            <person name="Spring S."/>
            <person name="Bunk B."/>
            <person name="Sproer C."/>
        </authorList>
    </citation>
    <scope>NUCLEOTIDE SEQUENCE [LARGE SCALE GENOMIC DNA]</scope>
    <source>
        <strain evidence="8">ST-NAGAB-D1</strain>
    </source>
</reference>
<dbReference type="InterPro" id="IPR044665">
    <property type="entry name" value="E_coli_cyclophilin_A-like"/>
</dbReference>
<dbReference type="STRING" id="1936003.STSP2_02594"/>
<keyword evidence="4" id="KW-0732">Signal</keyword>